<evidence type="ECO:0000313" key="2">
    <source>
        <dbReference type="EMBL" id="MBM7561866.1"/>
    </source>
</evidence>
<accession>A0ABS2MR17</accession>
<dbReference type="Pfam" id="PF00990">
    <property type="entry name" value="GGDEF"/>
    <property type="match status" value="1"/>
</dbReference>
<dbReference type="PANTHER" id="PTHR45138:SF9">
    <property type="entry name" value="DIGUANYLATE CYCLASE DGCM-RELATED"/>
    <property type="match status" value="1"/>
</dbReference>
<keyword evidence="3" id="KW-1185">Reference proteome</keyword>
<dbReference type="InterPro" id="IPR003018">
    <property type="entry name" value="GAF"/>
</dbReference>
<gene>
    <name evidence="2" type="ORF">JOC49_001407</name>
</gene>
<dbReference type="InterPro" id="IPR050469">
    <property type="entry name" value="Diguanylate_Cyclase"/>
</dbReference>
<reference evidence="2 3" key="1">
    <citation type="submission" date="2021-01" db="EMBL/GenBank/DDBJ databases">
        <title>Genomic Encyclopedia of Type Strains, Phase IV (KMG-IV): sequencing the most valuable type-strain genomes for metagenomic binning, comparative biology and taxonomic classification.</title>
        <authorList>
            <person name="Goeker M."/>
        </authorList>
    </citation>
    <scope>NUCLEOTIDE SEQUENCE [LARGE SCALE GENOMIC DNA]</scope>
    <source>
        <strain evidence="2 3">DSM 24436</strain>
    </source>
</reference>
<dbReference type="InterPro" id="IPR000160">
    <property type="entry name" value="GGDEF_dom"/>
</dbReference>
<dbReference type="InterPro" id="IPR029787">
    <property type="entry name" value="Nucleotide_cyclase"/>
</dbReference>
<dbReference type="SMART" id="SM00267">
    <property type="entry name" value="GGDEF"/>
    <property type="match status" value="1"/>
</dbReference>
<comment type="caution">
    <text evidence="2">The sequence shown here is derived from an EMBL/GenBank/DDBJ whole genome shotgun (WGS) entry which is preliminary data.</text>
</comment>
<dbReference type="InterPro" id="IPR043128">
    <property type="entry name" value="Rev_trsase/Diguanyl_cyclase"/>
</dbReference>
<dbReference type="PANTHER" id="PTHR45138">
    <property type="entry name" value="REGULATORY COMPONENTS OF SENSORY TRANSDUCTION SYSTEM"/>
    <property type="match status" value="1"/>
</dbReference>
<organism evidence="2 3">
    <name type="scientific">Fusibacter tunisiensis</name>
    <dbReference type="NCBI Taxonomy" id="1008308"/>
    <lineage>
        <taxon>Bacteria</taxon>
        <taxon>Bacillati</taxon>
        <taxon>Bacillota</taxon>
        <taxon>Clostridia</taxon>
        <taxon>Eubacteriales</taxon>
        <taxon>Eubacteriales Family XII. Incertae Sedis</taxon>
        <taxon>Fusibacter</taxon>
    </lineage>
</organism>
<evidence type="ECO:0000259" key="1">
    <source>
        <dbReference type="PROSITE" id="PS50887"/>
    </source>
</evidence>
<proteinExistence type="predicted"/>
<sequence length="374" mass="42622">MPYLLILGALTLILLIANIYQYNLSKKLHHDIQNRKGVLDTLLSIGKLFVKMDHLDDYSHKLLELALGTIPKATRASFLIYNDLTGRYEYKTCIGYDLEQLQKVSFTLEETFLYKNAEGNYDLPTLIRDVSLHDSKFLDPSVNSSLAKAGGLEIKETLSTPVVLDQKIVAILNIDSELSNTFDETDQKVIHHFANHIAIALKNKHLIEETINLSKFDSLTGTYSRSYFEKLFKAYRTHTLDNMESYSLVMCDLNNLKLINDHFGHSAGDQLLVEFSKTIQGLLKESDIFARVGGDEFAILFRNLPPAKVEEKMREIVTLTEAKKITHQGISVPMSFSYGIASSPEDSMVYEVLVRIADVRMYQYKEKHRKPLLF</sequence>
<dbReference type="NCBIfam" id="TIGR00254">
    <property type="entry name" value="GGDEF"/>
    <property type="match status" value="1"/>
</dbReference>
<dbReference type="SUPFAM" id="SSF55073">
    <property type="entry name" value="Nucleotide cyclase"/>
    <property type="match status" value="1"/>
</dbReference>
<dbReference type="EMBL" id="JAFBDT010000009">
    <property type="protein sequence ID" value="MBM7561866.1"/>
    <property type="molecule type" value="Genomic_DNA"/>
</dbReference>
<dbReference type="InterPro" id="IPR029016">
    <property type="entry name" value="GAF-like_dom_sf"/>
</dbReference>
<dbReference type="Gene3D" id="3.30.450.40">
    <property type="match status" value="1"/>
</dbReference>
<dbReference type="SUPFAM" id="SSF55781">
    <property type="entry name" value="GAF domain-like"/>
    <property type="match status" value="1"/>
</dbReference>
<evidence type="ECO:0000313" key="3">
    <source>
        <dbReference type="Proteomes" id="UP000767854"/>
    </source>
</evidence>
<dbReference type="PROSITE" id="PS50887">
    <property type="entry name" value="GGDEF"/>
    <property type="match status" value="1"/>
</dbReference>
<name>A0ABS2MR17_9FIRM</name>
<dbReference type="RefSeq" id="WP_204663785.1">
    <property type="nucleotide sequence ID" value="NZ_JAFBDT010000009.1"/>
</dbReference>
<feature type="domain" description="GGDEF" evidence="1">
    <location>
        <begin position="244"/>
        <end position="374"/>
    </location>
</feature>
<dbReference type="Pfam" id="PF13185">
    <property type="entry name" value="GAF_2"/>
    <property type="match status" value="1"/>
</dbReference>
<protein>
    <submittedName>
        <fullName evidence="2">Diguanylate cyclase (GGDEF)-like protein</fullName>
    </submittedName>
</protein>
<dbReference type="CDD" id="cd01949">
    <property type="entry name" value="GGDEF"/>
    <property type="match status" value="1"/>
</dbReference>
<dbReference type="Proteomes" id="UP000767854">
    <property type="component" value="Unassembled WGS sequence"/>
</dbReference>
<dbReference type="Gene3D" id="3.30.70.270">
    <property type="match status" value="1"/>
</dbReference>